<dbReference type="EMBL" id="GBXM01084082">
    <property type="protein sequence ID" value="JAH24495.1"/>
    <property type="molecule type" value="Transcribed_RNA"/>
</dbReference>
<protein>
    <submittedName>
        <fullName evidence="2">Uncharacterized protein</fullName>
    </submittedName>
</protein>
<reference evidence="2" key="1">
    <citation type="submission" date="2014-11" db="EMBL/GenBank/DDBJ databases">
        <authorList>
            <person name="Amaro Gonzalez C."/>
        </authorList>
    </citation>
    <scope>NUCLEOTIDE SEQUENCE</scope>
</reference>
<sequence>MALKRITSAKHFVIIKQTVEHMLFNWLFFFQLLVTCLVFTCTHHICALCFPATSLCFYVRYCKNPCWTTSN</sequence>
<accession>A0A0E9R7P2</accession>
<dbReference type="AlphaFoldDB" id="A0A0E9R7P2"/>
<evidence type="ECO:0000256" key="1">
    <source>
        <dbReference type="SAM" id="Phobius"/>
    </source>
</evidence>
<keyword evidence="1" id="KW-0472">Membrane</keyword>
<organism evidence="2">
    <name type="scientific">Anguilla anguilla</name>
    <name type="common">European freshwater eel</name>
    <name type="synonym">Muraena anguilla</name>
    <dbReference type="NCBI Taxonomy" id="7936"/>
    <lineage>
        <taxon>Eukaryota</taxon>
        <taxon>Metazoa</taxon>
        <taxon>Chordata</taxon>
        <taxon>Craniata</taxon>
        <taxon>Vertebrata</taxon>
        <taxon>Euteleostomi</taxon>
        <taxon>Actinopterygii</taxon>
        <taxon>Neopterygii</taxon>
        <taxon>Teleostei</taxon>
        <taxon>Anguilliformes</taxon>
        <taxon>Anguillidae</taxon>
        <taxon>Anguilla</taxon>
    </lineage>
</organism>
<evidence type="ECO:0000313" key="2">
    <source>
        <dbReference type="EMBL" id="JAH24495.1"/>
    </source>
</evidence>
<reference evidence="2" key="2">
    <citation type="journal article" date="2015" name="Fish Shellfish Immunol.">
        <title>Early steps in the European eel (Anguilla anguilla)-Vibrio vulnificus interaction in the gills: Role of the RtxA13 toxin.</title>
        <authorList>
            <person name="Callol A."/>
            <person name="Pajuelo D."/>
            <person name="Ebbesson L."/>
            <person name="Teles M."/>
            <person name="MacKenzie S."/>
            <person name="Amaro C."/>
        </authorList>
    </citation>
    <scope>NUCLEOTIDE SEQUENCE</scope>
</reference>
<name>A0A0E9R7P2_ANGAN</name>
<keyword evidence="1" id="KW-0812">Transmembrane</keyword>
<proteinExistence type="predicted"/>
<feature type="transmembrane region" description="Helical" evidence="1">
    <location>
        <begin position="21"/>
        <end position="40"/>
    </location>
</feature>
<keyword evidence="1" id="KW-1133">Transmembrane helix</keyword>